<dbReference type="Proteomes" id="UP000033047">
    <property type="component" value="Unassembled WGS sequence"/>
</dbReference>
<evidence type="ECO:0000313" key="2">
    <source>
        <dbReference type="Proteomes" id="UP000033047"/>
    </source>
</evidence>
<dbReference type="PATRIC" id="fig|927665.4.peg.2330"/>
<comment type="caution">
    <text evidence="1">The sequence shown here is derived from an EMBL/GenBank/DDBJ whole genome shotgun (WGS) entry which is preliminary data.</text>
</comment>
<dbReference type="GeneID" id="69983604"/>
<dbReference type="InterPro" id="IPR023168">
    <property type="entry name" value="GatB_Yqey_C_2"/>
</dbReference>
<protein>
    <recommendedName>
        <fullName evidence="3">GatB/YqeY domain-containing protein</fullName>
    </recommendedName>
</protein>
<evidence type="ECO:0000313" key="1">
    <source>
        <dbReference type="EMBL" id="KKB56292.1"/>
    </source>
</evidence>
<dbReference type="InterPro" id="IPR019004">
    <property type="entry name" value="YqeY/Aim41"/>
</dbReference>
<name>A0A0F5JFN4_9BACT</name>
<gene>
    <name evidence="1" type="ORF">HMPREF1535_02266</name>
</gene>
<dbReference type="RefSeq" id="WP_009859907.1">
    <property type="nucleotide sequence ID" value="NZ_KQ033912.1"/>
</dbReference>
<dbReference type="Gene3D" id="1.10.1510.10">
    <property type="entry name" value="Uncharacterised protein YqeY/AIM41 PF09424, N-terminal domain"/>
    <property type="match status" value="1"/>
</dbReference>
<organism evidence="1 2">
    <name type="scientific">Parabacteroides goldsteinii DSM 19448 = WAL 12034</name>
    <dbReference type="NCBI Taxonomy" id="927665"/>
    <lineage>
        <taxon>Bacteria</taxon>
        <taxon>Pseudomonadati</taxon>
        <taxon>Bacteroidota</taxon>
        <taxon>Bacteroidia</taxon>
        <taxon>Bacteroidales</taxon>
        <taxon>Tannerellaceae</taxon>
        <taxon>Parabacteroides</taxon>
    </lineage>
</organism>
<dbReference type="AlphaFoldDB" id="A0A0F5JFN4"/>
<dbReference type="HOGENOM" id="CLU_079430_2_0_10"/>
<accession>A0A0F5JFN4</accession>
<dbReference type="InterPro" id="IPR042184">
    <property type="entry name" value="YqeY/Aim41_N"/>
</dbReference>
<reference evidence="1 2" key="1">
    <citation type="submission" date="2013-04" db="EMBL/GenBank/DDBJ databases">
        <title>The Genome Sequence of Parabacteroides goldsteinii DSM 19448.</title>
        <authorList>
            <consortium name="The Broad Institute Genomics Platform"/>
            <person name="Earl A."/>
            <person name="Ward D."/>
            <person name="Feldgarden M."/>
            <person name="Gevers D."/>
            <person name="Martens E."/>
            <person name="Sakamoto M."/>
            <person name="Benno Y."/>
            <person name="Song Y."/>
            <person name="Liu C."/>
            <person name="Lee J."/>
            <person name="Bolanos M."/>
            <person name="Vaisanen M.L."/>
            <person name="Finegold S.M."/>
            <person name="Walker B."/>
            <person name="Young S."/>
            <person name="Zeng Q."/>
            <person name="Gargeya S."/>
            <person name="Fitzgerald M."/>
            <person name="Haas B."/>
            <person name="Abouelleil A."/>
            <person name="Allen A.W."/>
            <person name="Alvarado L."/>
            <person name="Arachchi H.M."/>
            <person name="Berlin A.M."/>
            <person name="Chapman S.B."/>
            <person name="Gainer-Dewar J."/>
            <person name="Goldberg J."/>
            <person name="Griggs A."/>
            <person name="Gujja S."/>
            <person name="Hansen M."/>
            <person name="Howarth C."/>
            <person name="Imamovic A."/>
            <person name="Ireland A."/>
            <person name="Larimer J."/>
            <person name="McCowan C."/>
            <person name="Murphy C."/>
            <person name="Pearson M."/>
            <person name="Poon T.W."/>
            <person name="Priest M."/>
            <person name="Roberts A."/>
            <person name="Saif S."/>
            <person name="Shea T."/>
            <person name="Sisk P."/>
            <person name="Sykes S."/>
            <person name="Wortman J."/>
            <person name="Nusbaum C."/>
            <person name="Birren B."/>
        </authorList>
    </citation>
    <scope>NUCLEOTIDE SEQUENCE [LARGE SCALE GENOMIC DNA]</scope>
    <source>
        <strain evidence="1 2">DSM 19448</strain>
    </source>
</reference>
<dbReference type="EMBL" id="AQHV01000011">
    <property type="protein sequence ID" value="KKB56292.1"/>
    <property type="molecule type" value="Genomic_DNA"/>
</dbReference>
<dbReference type="InterPro" id="IPR003789">
    <property type="entry name" value="Asn/Gln_tRNA_amidoTrase-B-like"/>
</dbReference>
<dbReference type="PANTHER" id="PTHR28055:SF1">
    <property type="entry name" value="ALTERED INHERITANCE OF MITOCHONDRIA PROTEIN 41, MITOCHONDRIAL"/>
    <property type="match status" value="1"/>
</dbReference>
<dbReference type="Pfam" id="PF09424">
    <property type="entry name" value="YqeY"/>
    <property type="match status" value="1"/>
</dbReference>
<evidence type="ECO:0008006" key="3">
    <source>
        <dbReference type="Google" id="ProtNLM"/>
    </source>
</evidence>
<dbReference type="SUPFAM" id="SSF89095">
    <property type="entry name" value="GatB/YqeY motif"/>
    <property type="match status" value="1"/>
</dbReference>
<dbReference type="GO" id="GO:0016884">
    <property type="term" value="F:carbon-nitrogen ligase activity, with glutamine as amido-N-donor"/>
    <property type="evidence" value="ECO:0007669"/>
    <property type="project" value="InterPro"/>
</dbReference>
<proteinExistence type="predicted"/>
<dbReference type="STRING" id="927665.HMPREF1535_02266"/>
<dbReference type="PANTHER" id="PTHR28055">
    <property type="entry name" value="ALTERED INHERITANCE OF MITOCHONDRIA PROTEIN 41, MITOCHONDRIAL"/>
    <property type="match status" value="1"/>
</dbReference>
<sequence>MDLFEKVSEDIKNAMKAKDKVALETLRNVKKFFLEAKTAPGANDTLTDADALKIIQKLVKQGKDSAEIYTQQGRADLAEAELAQVKVLETYLPKQMTAEELEVEVKAIIAQVGAAGPKDMGKVMGVASKALAGKAEGRAISETVKRLLNS</sequence>
<dbReference type="Gene3D" id="1.10.10.410">
    <property type="match status" value="1"/>
</dbReference>